<name>A0A0D2M5X4_HYPSF</name>
<dbReference type="GO" id="GO:0005730">
    <property type="term" value="C:nucleolus"/>
    <property type="evidence" value="ECO:0007669"/>
    <property type="project" value="UniProtKB-SubCell"/>
</dbReference>
<evidence type="ECO:0000256" key="3">
    <source>
        <dbReference type="ARBA" id="ARBA00008479"/>
    </source>
</evidence>
<accession>A0A0D2M5X4</accession>
<dbReference type="PANTHER" id="PTHR13243">
    <property type="entry name" value="HSPC111 PROTEIN-RELATED"/>
    <property type="match status" value="1"/>
</dbReference>
<evidence type="ECO:0000256" key="6">
    <source>
        <dbReference type="SAM" id="MobiDB-lite"/>
    </source>
</evidence>
<feature type="region of interest" description="Disordered" evidence="6">
    <location>
        <begin position="70"/>
        <end position="100"/>
    </location>
</feature>
<proteinExistence type="inferred from homology"/>
<dbReference type="PANTHER" id="PTHR13243:SF1">
    <property type="entry name" value="NUCLEOLAR PROTEIN 16"/>
    <property type="match status" value="1"/>
</dbReference>
<dbReference type="OrthoDB" id="285729at2759"/>
<dbReference type="Proteomes" id="UP000054270">
    <property type="component" value="Unassembled WGS sequence"/>
</dbReference>
<comment type="similarity">
    <text evidence="3">Belongs to the NOP16 family.</text>
</comment>
<keyword evidence="5" id="KW-0539">Nucleus</keyword>
<evidence type="ECO:0000256" key="5">
    <source>
        <dbReference type="ARBA" id="ARBA00023242"/>
    </source>
</evidence>
<comment type="function">
    <text evidence="1">Involved in the biogenesis of the 60S ribosomal subunit.</text>
</comment>
<dbReference type="AlphaFoldDB" id="A0A0D2M5X4"/>
<evidence type="ECO:0000256" key="2">
    <source>
        <dbReference type="ARBA" id="ARBA00004604"/>
    </source>
</evidence>
<dbReference type="Pfam" id="PF09420">
    <property type="entry name" value="Nop16"/>
    <property type="match status" value="1"/>
</dbReference>
<protein>
    <recommendedName>
        <fullName evidence="4">Nucleolar protein 16</fullName>
    </recommendedName>
</protein>
<feature type="non-terminal residue" evidence="7">
    <location>
        <position position="236"/>
    </location>
</feature>
<organism evidence="7 8">
    <name type="scientific">Hypholoma sublateritium (strain FD-334 SS-4)</name>
    <dbReference type="NCBI Taxonomy" id="945553"/>
    <lineage>
        <taxon>Eukaryota</taxon>
        <taxon>Fungi</taxon>
        <taxon>Dikarya</taxon>
        <taxon>Basidiomycota</taxon>
        <taxon>Agaricomycotina</taxon>
        <taxon>Agaricomycetes</taxon>
        <taxon>Agaricomycetidae</taxon>
        <taxon>Agaricales</taxon>
        <taxon>Agaricineae</taxon>
        <taxon>Strophariaceae</taxon>
        <taxon>Hypholoma</taxon>
    </lineage>
</organism>
<keyword evidence="8" id="KW-1185">Reference proteome</keyword>
<evidence type="ECO:0000256" key="4">
    <source>
        <dbReference type="ARBA" id="ARBA00015522"/>
    </source>
</evidence>
<dbReference type="InterPro" id="IPR019002">
    <property type="entry name" value="Ribosome_biogenesis_Nop16"/>
</dbReference>
<reference evidence="8" key="1">
    <citation type="submission" date="2014-04" db="EMBL/GenBank/DDBJ databases">
        <title>Evolutionary Origins and Diversification of the Mycorrhizal Mutualists.</title>
        <authorList>
            <consortium name="DOE Joint Genome Institute"/>
            <consortium name="Mycorrhizal Genomics Consortium"/>
            <person name="Kohler A."/>
            <person name="Kuo A."/>
            <person name="Nagy L.G."/>
            <person name="Floudas D."/>
            <person name="Copeland A."/>
            <person name="Barry K.W."/>
            <person name="Cichocki N."/>
            <person name="Veneault-Fourrey C."/>
            <person name="LaButti K."/>
            <person name="Lindquist E.A."/>
            <person name="Lipzen A."/>
            <person name="Lundell T."/>
            <person name="Morin E."/>
            <person name="Murat C."/>
            <person name="Riley R."/>
            <person name="Ohm R."/>
            <person name="Sun H."/>
            <person name="Tunlid A."/>
            <person name="Henrissat B."/>
            <person name="Grigoriev I.V."/>
            <person name="Hibbett D.S."/>
            <person name="Martin F."/>
        </authorList>
    </citation>
    <scope>NUCLEOTIDE SEQUENCE [LARGE SCALE GENOMIC DNA]</scope>
    <source>
        <strain evidence="8">FD-334 SS-4</strain>
    </source>
</reference>
<feature type="compositionally biased region" description="Low complexity" evidence="6">
    <location>
        <begin position="81"/>
        <end position="98"/>
    </location>
</feature>
<feature type="region of interest" description="Disordered" evidence="6">
    <location>
        <begin position="1"/>
        <end position="36"/>
    </location>
</feature>
<sequence length="236" mass="25476">MANPRQRRKARSSSHTAVSHSRHAKRNLKKTTIRGPKALQDAWDKHLTVRQNYANLGLVVTLDPSAHGGVEKPLGLEAGGQASQQQASQQQAATSSSSMPCNAVANVPSGFGRIVRDAAGNVLGVEMNEDETEQPQPQEMDMEEELESRMDQKVRKQWATDFSRSTAAAKGVVNEGVIHQLEAIAATATGTTTLSLPLSGIGSRHVSAGEVKYLERLVKKYGDNIEKMAGDLKLNP</sequence>
<evidence type="ECO:0000313" key="8">
    <source>
        <dbReference type="Proteomes" id="UP000054270"/>
    </source>
</evidence>
<gene>
    <name evidence="7" type="ORF">HYPSUDRAFT_45121</name>
</gene>
<comment type="subcellular location">
    <subcellularLocation>
        <location evidence="2">Nucleus</location>
        <location evidence="2">Nucleolus</location>
    </subcellularLocation>
</comment>
<dbReference type="OMA" id="MQQTEAD"/>
<evidence type="ECO:0000256" key="1">
    <source>
        <dbReference type="ARBA" id="ARBA00002889"/>
    </source>
</evidence>
<dbReference type="STRING" id="945553.A0A0D2M5X4"/>
<evidence type="ECO:0000313" key="7">
    <source>
        <dbReference type="EMBL" id="KJA18578.1"/>
    </source>
</evidence>
<feature type="compositionally biased region" description="Basic residues" evidence="6">
    <location>
        <begin position="1"/>
        <end position="12"/>
    </location>
</feature>
<feature type="compositionally biased region" description="Basic residues" evidence="6">
    <location>
        <begin position="20"/>
        <end position="32"/>
    </location>
</feature>
<dbReference type="EMBL" id="KN817587">
    <property type="protein sequence ID" value="KJA18578.1"/>
    <property type="molecule type" value="Genomic_DNA"/>
</dbReference>
<dbReference type="GO" id="GO:0042273">
    <property type="term" value="P:ribosomal large subunit biogenesis"/>
    <property type="evidence" value="ECO:0007669"/>
    <property type="project" value="TreeGrafter"/>
</dbReference>